<evidence type="ECO:0000313" key="3">
    <source>
        <dbReference type="EMBL" id="RZS70692.1"/>
    </source>
</evidence>
<reference evidence="3 4" key="1">
    <citation type="submission" date="2019-02" db="EMBL/GenBank/DDBJ databases">
        <title>Genomic Encyclopedia of Type Strains, Phase IV (KMG-IV): sequencing the most valuable type-strain genomes for metagenomic binning, comparative biology and taxonomic classification.</title>
        <authorList>
            <person name="Goeker M."/>
        </authorList>
    </citation>
    <scope>NUCLEOTIDE SEQUENCE [LARGE SCALE GENOMIC DNA]</scope>
    <source>
        <strain evidence="3 4">DSM 18116</strain>
    </source>
</reference>
<protein>
    <submittedName>
        <fullName evidence="3">Putative secreted protein (Por secretion system target)</fullName>
    </submittedName>
</protein>
<comment type="caution">
    <text evidence="3">The sequence shown here is derived from an EMBL/GenBank/DDBJ whole genome shotgun (WGS) entry which is preliminary data.</text>
</comment>
<dbReference type="AlphaFoldDB" id="A0A4Q7MPT2"/>
<feature type="domain" description="Secretion system C-terminal sorting" evidence="2">
    <location>
        <begin position="374"/>
        <end position="439"/>
    </location>
</feature>
<keyword evidence="1" id="KW-0732">Signal</keyword>
<dbReference type="OrthoDB" id="656363at2"/>
<organism evidence="3 4">
    <name type="scientific">Pseudobacter ginsenosidimutans</name>
    <dbReference type="NCBI Taxonomy" id="661488"/>
    <lineage>
        <taxon>Bacteria</taxon>
        <taxon>Pseudomonadati</taxon>
        <taxon>Bacteroidota</taxon>
        <taxon>Chitinophagia</taxon>
        <taxon>Chitinophagales</taxon>
        <taxon>Chitinophagaceae</taxon>
        <taxon>Pseudobacter</taxon>
    </lineage>
</organism>
<gene>
    <name evidence="3" type="ORF">EV199_2585</name>
</gene>
<feature type="signal peptide" evidence="1">
    <location>
        <begin position="1"/>
        <end position="22"/>
    </location>
</feature>
<sequence length="447" mass="49069">MIMKTIAGLCLTAGIICSAATAQTPYPLATDRGNIVYLEYFIDNDPGPGNGISIPVTPGKDIASINFDANISAIPKSWHRLYIRARNAEGGWGLCTYALFDNVVIPAYPNASSVANLEEMEYYIDNDPGMGNGIKIPLPASTDQNNLTIPVEISNLTGGIHRLVIRSRNSLNQWSLTHISIFENAASKPYPAAVTAGPVTEMEYFFDTDPGFGNGQPISFTGAPDINQLSLNADIAGLTEGQHMLYLRSRSFPWSLTMAVNFNYGTSLPVTWLYVRGERRQQLALINWATAQEFDSDKFIVEYSRDGREYISIGEVAAAGNSSSSRKYEFTWNGLQPGVNYFRLKQIDKNGNFSYSGIISIPFVDRNTAPVLMPNPVDKNATLLLPPSFEATHLLVFDAAGRTVWQQSIANSNSSHQLLQLGSLQKGIYVLQVKGKAGHHTIRFVKN</sequence>
<evidence type="ECO:0000256" key="1">
    <source>
        <dbReference type="SAM" id="SignalP"/>
    </source>
</evidence>
<evidence type="ECO:0000259" key="2">
    <source>
        <dbReference type="Pfam" id="PF18962"/>
    </source>
</evidence>
<keyword evidence="4" id="KW-1185">Reference proteome</keyword>
<accession>A0A4Q7MPT2</accession>
<name>A0A4Q7MPT2_9BACT</name>
<proteinExistence type="predicted"/>
<feature type="chain" id="PRO_5020381663" evidence="1">
    <location>
        <begin position="23"/>
        <end position="447"/>
    </location>
</feature>
<dbReference type="RefSeq" id="WP_130541154.1">
    <property type="nucleotide sequence ID" value="NZ_CP042431.1"/>
</dbReference>
<dbReference type="Proteomes" id="UP000293874">
    <property type="component" value="Unassembled WGS sequence"/>
</dbReference>
<dbReference type="NCBIfam" id="TIGR04183">
    <property type="entry name" value="Por_Secre_tail"/>
    <property type="match status" value="1"/>
</dbReference>
<evidence type="ECO:0000313" key="4">
    <source>
        <dbReference type="Proteomes" id="UP000293874"/>
    </source>
</evidence>
<dbReference type="EMBL" id="SGXA01000002">
    <property type="protein sequence ID" value="RZS70692.1"/>
    <property type="molecule type" value="Genomic_DNA"/>
</dbReference>
<dbReference type="Pfam" id="PF18962">
    <property type="entry name" value="Por_Secre_tail"/>
    <property type="match status" value="1"/>
</dbReference>
<dbReference type="InterPro" id="IPR026444">
    <property type="entry name" value="Secre_tail"/>
</dbReference>